<dbReference type="InterPro" id="IPR019587">
    <property type="entry name" value="Polyketide_cyclase/dehydratase"/>
</dbReference>
<dbReference type="Gene3D" id="3.30.530.20">
    <property type="match status" value="1"/>
</dbReference>
<keyword evidence="2" id="KW-1185">Reference proteome</keyword>
<dbReference type="RefSeq" id="WP_230739545.1">
    <property type="nucleotide sequence ID" value="NZ_JAJNDB010000008.1"/>
</dbReference>
<dbReference type="CDD" id="cd07812">
    <property type="entry name" value="SRPBCC"/>
    <property type="match status" value="1"/>
</dbReference>
<dbReference type="Proteomes" id="UP001199469">
    <property type="component" value="Unassembled WGS sequence"/>
</dbReference>
<accession>A0ABS8PGS6</accession>
<dbReference type="Pfam" id="PF10604">
    <property type="entry name" value="Polyketide_cyc2"/>
    <property type="match status" value="1"/>
</dbReference>
<evidence type="ECO:0000313" key="2">
    <source>
        <dbReference type="Proteomes" id="UP001199469"/>
    </source>
</evidence>
<evidence type="ECO:0000313" key="1">
    <source>
        <dbReference type="EMBL" id="MCD2197477.1"/>
    </source>
</evidence>
<reference evidence="1 2" key="1">
    <citation type="submission" date="2021-11" db="EMBL/GenBank/DDBJ databases">
        <title>Draft genome sequence of Actinomycetospora sp. SF1 isolated from the rhizosphere soil.</title>
        <authorList>
            <person name="Duangmal K."/>
            <person name="Chantavorakit T."/>
        </authorList>
    </citation>
    <scope>NUCLEOTIDE SEQUENCE [LARGE SCALE GENOMIC DNA]</scope>
    <source>
        <strain evidence="1 2">TBRC 5722</strain>
    </source>
</reference>
<proteinExistence type="predicted"/>
<organism evidence="1 2">
    <name type="scientific">Actinomycetospora endophytica</name>
    <dbReference type="NCBI Taxonomy" id="2291215"/>
    <lineage>
        <taxon>Bacteria</taxon>
        <taxon>Bacillati</taxon>
        <taxon>Actinomycetota</taxon>
        <taxon>Actinomycetes</taxon>
        <taxon>Pseudonocardiales</taxon>
        <taxon>Pseudonocardiaceae</taxon>
        <taxon>Actinomycetospora</taxon>
    </lineage>
</organism>
<dbReference type="SUPFAM" id="SSF55961">
    <property type="entry name" value="Bet v1-like"/>
    <property type="match status" value="1"/>
</dbReference>
<name>A0ABS8PGS6_9PSEU</name>
<dbReference type="EMBL" id="JAJNDB010000008">
    <property type="protein sequence ID" value="MCD2197477.1"/>
    <property type="molecule type" value="Genomic_DNA"/>
</dbReference>
<sequence>MGIIATSSETTFRQSPEELYDFVTDPRNWPKTYPGSAGIEGIESVPLQVGDVWSEAGKLEDLECRFTWRLVTAERPWRFEFRSVGLLAHDPDDHSGGFEGITTISYTFTRSGEGVTLFHRSMTTEVPKHGRMAPQVVASHEPIAIDLYHDAVAAALG</sequence>
<comment type="caution">
    <text evidence="1">The sequence shown here is derived from an EMBL/GenBank/DDBJ whole genome shotgun (WGS) entry which is preliminary data.</text>
</comment>
<dbReference type="InterPro" id="IPR023393">
    <property type="entry name" value="START-like_dom_sf"/>
</dbReference>
<gene>
    <name evidence="1" type="ORF">LQ327_29310</name>
</gene>
<protein>
    <submittedName>
        <fullName evidence="1">SRPBCC family protein</fullName>
    </submittedName>
</protein>